<dbReference type="OrthoDB" id="2020644at2759"/>
<feature type="coiled-coil region" evidence="1">
    <location>
        <begin position="82"/>
        <end position="230"/>
    </location>
</feature>
<feature type="domain" description="DUF7725" evidence="3">
    <location>
        <begin position="504"/>
        <end position="574"/>
    </location>
</feature>
<dbReference type="PANTHER" id="PTHR35766:SF1">
    <property type="entry name" value="OS08G0543600 PROTEIN"/>
    <property type="match status" value="1"/>
</dbReference>
<dbReference type="PANTHER" id="PTHR35766">
    <property type="entry name" value="OS08G0543600 PROTEIN"/>
    <property type="match status" value="1"/>
</dbReference>
<feature type="compositionally biased region" description="Polar residues" evidence="2">
    <location>
        <begin position="442"/>
        <end position="455"/>
    </location>
</feature>
<feature type="region of interest" description="Disordered" evidence="2">
    <location>
        <begin position="442"/>
        <end position="495"/>
    </location>
</feature>
<gene>
    <name evidence="4" type="ORF">MERR_LOCUS19935</name>
</gene>
<dbReference type="InterPro" id="IPR056142">
    <property type="entry name" value="DUF7725"/>
</dbReference>
<protein>
    <recommendedName>
        <fullName evidence="3">DUF7725 domain-containing protein</fullName>
    </recommendedName>
</protein>
<evidence type="ECO:0000256" key="1">
    <source>
        <dbReference type="SAM" id="Coils"/>
    </source>
</evidence>
<evidence type="ECO:0000313" key="5">
    <source>
        <dbReference type="Proteomes" id="UP000467841"/>
    </source>
</evidence>
<comment type="caution">
    <text evidence="4">The sequence shown here is derived from an EMBL/GenBank/DDBJ whole genome shotgun (WGS) entry which is preliminary data.</text>
</comment>
<evidence type="ECO:0000313" key="4">
    <source>
        <dbReference type="EMBL" id="CAA7032700.1"/>
    </source>
</evidence>
<reference evidence="4" key="1">
    <citation type="submission" date="2020-01" db="EMBL/GenBank/DDBJ databases">
        <authorList>
            <person name="Mishra B."/>
        </authorList>
    </citation>
    <scope>NUCLEOTIDE SEQUENCE [LARGE SCALE GENOMIC DNA]</scope>
</reference>
<keyword evidence="1" id="KW-0175">Coiled coil</keyword>
<feature type="compositionally biased region" description="Polar residues" evidence="2">
    <location>
        <begin position="1"/>
        <end position="22"/>
    </location>
</feature>
<dbReference type="Pfam" id="PF24851">
    <property type="entry name" value="DUF7725"/>
    <property type="match status" value="1"/>
</dbReference>
<accession>A0A6D2IYI3</accession>
<feature type="region of interest" description="Disordered" evidence="2">
    <location>
        <begin position="612"/>
        <end position="644"/>
    </location>
</feature>
<feature type="region of interest" description="Disordered" evidence="2">
    <location>
        <begin position="1"/>
        <end position="41"/>
    </location>
</feature>
<feature type="compositionally biased region" description="Polar residues" evidence="2">
    <location>
        <begin position="32"/>
        <end position="41"/>
    </location>
</feature>
<sequence>METASSVAATRGGSLQNPSPNQSRKEWRAVSDSHNVNNSTDYADLEQLKLNQTDERTIYENGREQVDLDYYSMRMDGRCSDAELLEQRIHTVSKQKGELEQLEIELRAQMMAMEIQRNFESQSAEYANAAARMQEQLHEKERSIREMERKIEEKDRELHAIKLDNEAAWAKEGLLREQNKELATLRRERDHSEAERSQNMHKISELQEHIQEKERQYSELQEQNRSAQDAILFKDDQLRDAQGWITRAQEMDALQSSTNHSLQAELRERTEQYNQLWHGCQRQFVEMERLHLHTVQQLQLELANFKEGGGSKTNSNGASQIIQNSVNQIENNRVDAVSSSGLGTHGYPQAGQINPLQSFIMQQQEIPQLVQPRGPSPQVAQPVLLQQKAVPAASSQMPTQNHAYLSQGVHRVVNSDAKSEHQAPANGQFLGQGYLDVQTSQGAQYGSTTTPSSSVNDEHVGGDVSPQEKANGKVSPGEQNGAKPVVPETQVSSGKAERNLESALLDERSLLACIVRTIPAGGKIRISSTLPNRLGKMLAPLHWHDYKKKYGKLDDFVASHLELFVIEDDYIQVREGAQKMVAASASAAAAKVAAAAAAAPNSMYVAMTPMAQSQGLKKPVQRESISSVKILSKPQQSSDYMGKQ</sequence>
<feature type="compositionally biased region" description="Polar residues" evidence="2">
    <location>
        <begin position="623"/>
        <end position="644"/>
    </location>
</feature>
<keyword evidence="5" id="KW-1185">Reference proteome</keyword>
<dbReference type="AlphaFoldDB" id="A0A6D2IYI3"/>
<evidence type="ECO:0000256" key="2">
    <source>
        <dbReference type="SAM" id="MobiDB-lite"/>
    </source>
</evidence>
<proteinExistence type="predicted"/>
<name>A0A6D2IYI3_9BRAS</name>
<evidence type="ECO:0000259" key="3">
    <source>
        <dbReference type="Pfam" id="PF24851"/>
    </source>
</evidence>
<organism evidence="4 5">
    <name type="scientific">Microthlaspi erraticum</name>
    <dbReference type="NCBI Taxonomy" id="1685480"/>
    <lineage>
        <taxon>Eukaryota</taxon>
        <taxon>Viridiplantae</taxon>
        <taxon>Streptophyta</taxon>
        <taxon>Embryophyta</taxon>
        <taxon>Tracheophyta</taxon>
        <taxon>Spermatophyta</taxon>
        <taxon>Magnoliopsida</taxon>
        <taxon>eudicotyledons</taxon>
        <taxon>Gunneridae</taxon>
        <taxon>Pentapetalae</taxon>
        <taxon>rosids</taxon>
        <taxon>malvids</taxon>
        <taxon>Brassicales</taxon>
        <taxon>Brassicaceae</taxon>
        <taxon>Coluteocarpeae</taxon>
        <taxon>Microthlaspi</taxon>
    </lineage>
</organism>
<dbReference type="EMBL" id="CACVBM020001126">
    <property type="protein sequence ID" value="CAA7032700.1"/>
    <property type="molecule type" value="Genomic_DNA"/>
</dbReference>
<dbReference type="Proteomes" id="UP000467841">
    <property type="component" value="Unassembled WGS sequence"/>
</dbReference>